<dbReference type="Proteomes" id="UP000662200">
    <property type="component" value="Unassembled WGS sequence"/>
</dbReference>
<dbReference type="AlphaFoldDB" id="A0A8J3FIX5"/>
<keyword evidence="2" id="KW-1185">Reference proteome</keyword>
<reference evidence="1" key="2">
    <citation type="submission" date="2020-09" db="EMBL/GenBank/DDBJ databases">
        <authorList>
            <person name="Sun Q."/>
            <person name="Ohkuma M."/>
        </authorList>
    </citation>
    <scope>NUCLEOTIDE SEQUENCE</scope>
    <source>
        <strain evidence="1">JCM 3091</strain>
    </source>
</reference>
<organism evidence="1 2">
    <name type="scientific">Pilimelia terevasa</name>
    <dbReference type="NCBI Taxonomy" id="53372"/>
    <lineage>
        <taxon>Bacteria</taxon>
        <taxon>Bacillati</taxon>
        <taxon>Actinomycetota</taxon>
        <taxon>Actinomycetes</taxon>
        <taxon>Micromonosporales</taxon>
        <taxon>Micromonosporaceae</taxon>
        <taxon>Pilimelia</taxon>
    </lineage>
</organism>
<dbReference type="EMBL" id="BMQC01000008">
    <property type="protein sequence ID" value="GGK31414.1"/>
    <property type="molecule type" value="Genomic_DNA"/>
</dbReference>
<protein>
    <submittedName>
        <fullName evidence="1">Uncharacterized protein</fullName>
    </submittedName>
</protein>
<evidence type="ECO:0000313" key="2">
    <source>
        <dbReference type="Proteomes" id="UP000662200"/>
    </source>
</evidence>
<proteinExistence type="predicted"/>
<accession>A0A8J3FIX5</accession>
<gene>
    <name evidence="1" type="ORF">GCM10010124_25210</name>
</gene>
<reference evidence="1" key="1">
    <citation type="journal article" date="2014" name="Int. J. Syst. Evol. Microbiol.">
        <title>Complete genome sequence of Corynebacterium casei LMG S-19264T (=DSM 44701T), isolated from a smear-ripened cheese.</title>
        <authorList>
            <consortium name="US DOE Joint Genome Institute (JGI-PGF)"/>
            <person name="Walter F."/>
            <person name="Albersmeier A."/>
            <person name="Kalinowski J."/>
            <person name="Ruckert C."/>
        </authorList>
    </citation>
    <scope>NUCLEOTIDE SEQUENCE</scope>
    <source>
        <strain evidence="1">JCM 3091</strain>
    </source>
</reference>
<sequence length="127" mass="13350">MTRCLSRGHVDHDVLAQVMHAARDDADNAAAVWEMDNLGGRSAGDPTPLARKVITGIDDGDPVILDALPGPSIDGPAEALTQAAPAGADLAGLCPGCADRVNDAYLTDYVQRLHDAVVEHCEYHLNP</sequence>
<dbReference type="RefSeq" id="WP_189114485.1">
    <property type="nucleotide sequence ID" value="NZ_BMQC01000008.1"/>
</dbReference>
<evidence type="ECO:0000313" key="1">
    <source>
        <dbReference type="EMBL" id="GGK31414.1"/>
    </source>
</evidence>
<comment type="caution">
    <text evidence="1">The sequence shown here is derived from an EMBL/GenBank/DDBJ whole genome shotgun (WGS) entry which is preliminary data.</text>
</comment>
<name>A0A8J3FIX5_9ACTN</name>